<feature type="domain" description="ABC transporter" evidence="10">
    <location>
        <begin position="5"/>
        <end position="235"/>
    </location>
</feature>
<comment type="similarity">
    <text evidence="2">Belongs to the ABC transporter superfamily. AI-2 autoinducer porter (TC 3.A.1.2.8) family.</text>
</comment>
<comment type="function">
    <text evidence="7">Part of the ABC transporter complex LsrABCD involved in autoinducer 2 (AI-2) import. Responsible for energy coupling to the transport system.</text>
</comment>
<dbReference type="Gene3D" id="3.40.50.300">
    <property type="entry name" value="P-loop containing nucleotide triphosphate hydrolases"/>
    <property type="match status" value="2"/>
</dbReference>
<evidence type="ECO:0000313" key="12">
    <source>
        <dbReference type="Proteomes" id="UP000297288"/>
    </source>
</evidence>
<dbReference type="InterPro" id="IPR003439">
    <property type="entry name" value="ABC_transporter-like_ATP-bd"/>
</dbReference>
<dbReference type="EMBL" id="SRME01000003">
    <property type="protein sequence ID" value="TGG88004.1"/>
    <property type="molecule type" value="Genomic_DNA"/>
</dbReference>
<keyword evidence="6 11" id="KW-0067">ATP-binding</keyword>
<feature type="domain" description="ABC transporter" evidence="10">
    <location>
        <begin position="251"/>
        <end position="493"/>
    </location>
</feature>
<dbReference type="Proteomes" id="UP000297288">
    <property type="component" value="Unassembled WGS sequence"/>
</dbReference>
<comment type="subcellular location">
    <subcellularLocation>
        <location evidence="1">Cell inner membrane</location>
        <topology evidence="1">Peripheral membrane protein</topology>
    </subcellularLocation>
</comment>
<dbReference type="PANTHER" id="PTHR43790:SF2">
    <property type="entry name" value="AUTOINDUCER 2 IMPORT ATP-BINDING PROTEIN LSRA"/>
    <property type="match status" value="1"/>
</dbReference>
<dbReference type="CDD" id="cd03216">
    <property type="entry name" value="ABC_Carb_Monos_I"/>
    <property type="match status" value="1"/>
</dbReference>
<evidence type="ECO:0000256" key="9">
    <source>
        <dbReference type="ARBA" id="ARBA00034076"/>
    </source>
</evidence>
<organism evidence="11 12">
    <name type="scientific">Geotoga petraea</name>
    <dbReference type="NCBI Taxonomy" id="28234"/>
    <lineage>
        <taxon>Bacteria</taxon>
        <taxon>Thermotogati</taxon>
        <taxon>Thermotogota</taxon>
        <taxon>Thermotogae</taxon>
        <taxon>Petrotogales</taxon>
        <taxon>Petrotogaceae</taxon>
        <taxon>Geotoga</taxon>
    </lineage>
</organism>
<keyword evidence="5" id="KW-0547">Nucleotide-binding</keyword>
<dbReference type="Pfam" id="PF00005">
    <property type="entry name" value="ABC_tran"/>
    <property type="match status" value="2"/>
</dbReference>
<gene>
    <name evidence="11" type="ORF">E4650_06575</name>
</gene>
<dbReference type="EC" id="7.6.2.13" evidence="8"/>
<dbReference type="GO" id="GO:0005886">
    <property type="term" value="C:plasma membrane"/>
    <property type="evidence" value="ECO:0007669"/>
    <property type="project" value="UniProtKB-SubCell"/>
</dbReference>
<dbReference type="InterPro" id="IPR027417">
    <property type="entry name" value="P-loop_NTPase"/>
</dbReference>
<evidence type="ECO:0000256" key="2">
    <source>
        <dbReference type="ARBA" id="ARBA00009404"/>
    </source>
</evidence>
<evidence type="ECO:0000256" key="4">
    <source>
        <dbReference type="ARBA" id="ARBA00019459"/>
    </source>
</evidence>
<dbReference type="SMART" id="SM00382">
    <property type="entry name" value="AAA"/>
    <property type="match status" value="2"/>
</dbReference>
<dbReference type="GO" id="GO:0005524">
    <property type="term" value="F:ATP binding"/>
    <property type="evidence" value="ECO:0007669"/>
    <property type="project" value="UniProtKB-KW"/>
</dbReference>
<comment type="subunit">
    <text evidence="3">The complex is composed of two ATP-binding proteins (LsrA), two transmembrane proteins (LsrC and LsrD) and a solute-binding protein (LsrB).</text>
</comment>
<dbReference type="PANTHER" id="PTHR43790">
    <property type="entry name" value="CARBOHYDRATE TRANSPORT ATP-BINDING PROTEIN MG119-RELATED"/>
    <property type="match status" value="1"/>
</dbReference>
<dbReference type="InterPro" id="IPR017871">
    <property type="entry name" value="ABC_transporter-like_CS"/>
</dbReference>
<dbReference type="InterPro" id="IPR003593">
    <property type="entry name" value="AAA+_ATPase"/>
</dbReference>
<comment type="catalytic activity">
    <reaction evidence="9">
        <text>ATP + H2O + (2R,4S)-2-methyl-2,3,3,4-tetrahydroxytetrahydrofuran-[AI-2-binding protein]Side 1 = ADP + phosphate + (2R,4S)-2-methyl-2,3,3,4-tetrahydroxytetrahydrofuranSide 2 + [AI-2-binding protein]Side 1.</text>
        <dbReference type="EC" id="7.6.2.13"/>
    </reaction>
</comment>
<evidence type="ECO:0000256" key="1">
    <source>
        <dbReference type="ARBA" id="ARBA00004417"/>
    </source>
</evidence>
<evidence type="ECO:0000313" key="11">
    <source>
        <dbReference type="EMBL" id="TGG88004.1"/>
    </source>
</evidence>
<evidence type="ECO:0000256" key="3">
    <source>
        <dbReference type="ARBA" id="ARBA00011262"/>
    </source>
</evidence>
<evidence type="ECO:0000256" key="5">
    <source>
        <dbReference type="ARBA" id="ARBA00022741"/>
    </source>
</evidence>
<dbReference type="RefSeq" id="WP_135402929.1">
    <property type="nucleotide sequence ID" value="NZ_SRME01000003.1"/>
</dbReference>
<dbReference type="PROSITE" id="PS00211">
    <property type="entry name" value="ABC_TRANSPORTER_1"/>
    <property type="match status" value="1"/>
</dbReference>
<evidence type="ECO:0000256" key="6">
    <source>
        <dbReference type="ARBA" id="ARBA00022840"/>
    </source>
</evidence>
<proteinExistence type="inferred from homology"/>
<dbReference type="SUPFAM" id="SSF52540">
    <property type="entry name" value="P-loop containing nucleoside triphosphate hydrolases"/>
    <property type="match status" value="2"/>
</dbReference>
<reference evidence="11 12" key="1">
    <citation type="submission" date="2019-04" db="EMBL/GenBank/DDBJ databases">
        <title>Draft genome sequence data and analysis of a Fermenting Bacterium, Geotoga petraea strain HO-Geo1, isolated from heavy-oil petroleum reservoir in Russia.</title>
        <authorList>
            <person name="Grouzdev D.S."/>
            <person name="Semenova E.M."/>
            <person name="Sokolova D.S."/>
            <person name="Tourova T.P."/>
            <person name="Poltaraus A.B."/>
            <person name="Nazina T.N."/>
        </authorList>
    </citation>
    <scope>NUCLEOTIDE SEQUENCE [LARGE SCALE GENOMIC DNA]</scope>
    <source>
        <strain evidence="11 12">HO-Geo1</strain>
    </source>
</reference>
<comment type="caution">
    <text evidence="11">The sequence shown here is derived from an EMBL/GenBank/DDBJ whole genome shotgun (WGS) entry which is preliminary data.</text>
</comment>
<dbReference type="GO" id="GO:0016887">
    <property type="term" value="F:ATP hydrolysis activity"/>
    <property type="evidence" value="ECO:0007669"/>
    <property type="project" value="InterPro"/>
</dbReference>
<dbReference type="CDD" id="cd03215">
    <property type="entry name" value="ABC_Carb_Monos_II"/>
    <property type="match status" value="1"/>
</dbReference>
<dbReference type="PROSITE" id="PS50893">
    <property type="entry name" value="ABC_TRANSPORTER_2"/>
    <property type="match status" value="2"/>
</dbReference>
<name>A0A4Z0W4P7_9BACT</name>
<protein>
    <recommendedName>
        <fullName evidence="4">Autoinducer 2 import ATP-binding protein LsrA</fullName>
        <ecNumber evidence="8">7.6.2.13</ecNumber>
    </recommendedName>
</protein>
<dbReference type="InterPro" id="IPR050107">
    <property type="entry name" value="ABC_carbohydrate_import_ATPase"/>
</dbReference>
<evidence type="ECO:0000256" key="8">
    <source>
        <dbReference type="ARBA" id="ARBA00023798"/>
    </source>
</evidence>
<dbReference type="AlphaFoldDB" id="A0A4Z0W4P7"/>
<accession>A0A4Z0W4P7</accession>
<evidence type="ECO:0000256" key="7">
    <source>
        <dbReference type="ARBA" id="ARBA00023747"/>
    </source>
</evidence>
<sequence length="499" mass="55919">MEYIASMKNISKAFSGVPVLKNVNFNISEGKVHSLIGGNGAGKSTLMKILTGFYKYDSGSIYVDGEEKFFKGPFDAHENGIYLVPQEPLLYPYMTVEENITLGIDRKKSELRSEIKQVMKDLNVSIDLGNLADQLTIAKQQIVELIKGLIRKNRIIILDEPTSSLTQKEVDALFKNIKKLKKENNISFIYITHRMSEIFEISDEISILKDGELISGGNIEDYTLEKVLDLMVPDIKEENIEKNVDQEMDSKKCDDIIFEAKKLGGKGFFDVDINVKKGEVVGLTGVVGAGRTEFAEAVFGINEIIDGEISLEGKPFKADNPKDAIKKGLVYVPEDRRKHGGFLESSIKRNIVSSIIYKLTSFFSNSKKEREISQEYIEKMSIKCNSEDQNFVALSGGNQQKVVLGKWLAAQPKVIILDEPTRGIDANSRKEIYETIKSLSREGIGILVISSDFEEILKLSDRAFVMYNGKTVKEFKKDEINMGNITYASFGYIKEGALN</sequence>
<evidence type="ECO:0000259" key="10">
    <source>
        <dbReference type="PROSITE" id="PS50893"/>
    </source>
</evidence>
<dbReference type="OrthoDB" id="9771863at2"/>